<name>A0A5B8RLX5_9ZZZZ</name>
<dbReference type="AlphaFoldDB" id="A0A5B8RLX5"/>
<evidence type="ECO:0000313" key="1">
    <source>
        <dbReference type="EMBL" id="QEA08057.1"/>
    </source>
</evidence>
<sequence length="38" mass="4167">MTPINFLCSSKGIGKNLKLIPKNKKGLGPFNLKLREAP</sequence>
<reference evidence="1" key="1">
    <citation type="submission" date="2019-06" db="EMBL/GenBank/DDBJ databases">
        <authorList>
            <person name="Murdoch R.W."/>
            <person name="Fathepure B."/>
        </authorList>
    </citation>
    <scope>NUCLEOTIDE SEQUENCE</scope>
</reference>
<organism evidence="1">
    <name type="scientific">uncultured organism</name>
    <dbReference type="NCBI Taxonomy" id="155900"/>
    <lineage>
        <taxon>unclassified sequences</taxon>
        <taxon>environmental samples</taxon>
    </lineage>
</organism>
<gene>
    <name evidence="1" type="ORF">KBTEX_04425</name>
</gene>
<dbReference type="EMBL" id="MN079703">
    <property type="protein sequence ID" value="QEA08057.1"/>
    <property type="molecule type" value="Genomic_DNA"/>
</dbReference>
<protein>
    <submittedName>
        <fullName evidence="1">Uncharacterized protein</fullName>
    </submittedName>
</protein>
<accession>A0A5B8RLX5</accession>
<proteinExistence type="predicted"/>